<dbReference type="Pfam" id="PF00107">
    <property type="entry name" value="ADH_zinc_N"/>
    <property type="match status" value="1"/>
</dbReference>
<dbReference type="GO" id="GO:0008270">
    <property type="term" value="F:zinc ion binding"/>
    <property type="evidence" value="ECO:0007669"/>
    <property type="project" value="InterPro"/>
</dbReference>
<organism evidence="6 7">
    <name type="scientific">Candidatus Desantisbacteria bacterium CG1_02_38_46</name>
    <dbReference type="NCBI Taxonomy" id="1817893"/>
    <lineage>
        <taxon>Bacteria</taxon>
        <taxon>Candidatus Desantisiibacteriota</taxon>
    </lineage>
</organism>
<evidence type="ECO:0000256" key="4">
    <source>
        <dbReference type="RuleBase" id="RU361277"/>
    </source>
</evidence>
<dbReference type="SUPFAM" id="SSF51735">
    <property type="entry name" value="NAD(P)-binding Rossmann-fold domains"/>
    <property type="match status" value="1"/>
</dbReference>
<comment type="similarity">
    <text evidence="4">Belongs to the zinc-containing alcohol dehydrogenase family.</text>
</comment>
<evidence type="ECO:0000259" key="5">
    <source>
        <dbReference type="SMART" id="SM00829"/>
    </source>
</evidence>
<dbReference type="AlphaFoldDB" id="A0A1J4SCC8"/>
<comment type="caution">
    <text evidence="6">The sequence shown here is derived from an EMBL/GenBank/DDBJ whole genome shotgun (WGS) entry which is preliminary data.</text>
</comment>
<dbReference type="PANTHER" id="PTHR43401">
    <property type="entry name" value="L-THREONINE 3-DEHYDROGENASE"/>
    <property type="match status" value="1"/>
</dbReference>
<dbReference type="SMART" id="SM00829">
    <property type="entry name" value="PKS_ER"/>
    <property type="match status" value="1"/>
</dbReference>
<name>A0A1J4SCC8_9BACT</name>
<dbReference type="PROSITE" id="PS00059">
    <property type="entry name" value="ADH_ZINC"/>
    <property type="match status" value="1"/>
</dbReference>
<proteinExistence type="inferred from homology"/>
<dbReference type="InterPro" id="IPR013149">
    <property type="entry name" value="ADH-like_C"/>
</dbReference>
<comment type="cofactor">
    <cofactor evidence="4">
        <name>Zn(2+)</name>
        <dbReference type="ChEBI" id="CHEBI:29105"/>
    </cofactor>
</comment>
<keyword evidence="1 4" id="KW-0479">Metal-binding</keyword>
<dbReference type="InterPro" id="IPR013154">
    <property type="entry name" value="ADH-like_N"/>
</dbReference>
<reference evidence="6 7" key="1">
    <citation type="journal article" date="2016" name="Environ. Microbiol.">
        <title>Genomic resolution of a cold subsurface aquifer community provides metabolic insights for novel microbes adapted to high CO concentrations.</title>
        <authorList>
            <person name="Probst A.J."/>
            <person name="Castelle C.J."/>
            <person name="Singh A."/>
            <person name="Brown C.T."/>
            <person name="Anantharaman K."/>
            <person name="Sharon I."/>
            <person name="Hug L.A."/>
            <person name="Burstein D."/>
            <person name="Emerson J.B."/>
            <person name="Thomas B.C."/>
            <person name="Banfield J.F."/>
        </authorList>
    </citation>
    <scope>NUCLEOTIDE SEQUENCE [LARGE SCALE GENOMIC DNA]</scope>
    <source>
        <strain evidence="6">CG1_02_38_46</strain>
    </source>
</reference>
<dbReference type="SUPFAM" id="SSF50129">
    <property type="entry name" value="GroES-like"/>
    <property type="match status" value="1"/>
</dbReference>
<dbReference type="PANTHER" id="PTHR43401:SF2">
    <property type="entry name" value="L-THREONINE 3-DEHYDROGENASE"/>
    <property type="match status" value="1"/>
</dbReference>
<dbReference type="EMBL" id="MNUO01000123">
    <property type="protein sequence ID" value="OIN95901.1"/>
    <property type="molecule type" value="Genomic_DNA"/>
</dbReference>
<dbReference type="InterPro" id="IPR020843">
    <property type="entry name" value="ER"/>
</dbReference>
<evidence type="ECO:0000256" key="1">
    <source>
        <dbReference type="ARBA" id="ARBA00022723"/>
    </source>
</evidence>
<dbReference type="GO" id="GO:0016491">
    <property type="term" value="F:oxidoreductase activity"/>
    <property type="evidence" value="ECO:0007669"/>
    <property type="project" value="UniProtKB-KW"/>
</dbReference>
<dbReference type="Gene3D" id="3.40.50.720">
    <property type="entry name" value="NAD(P)-binding Rossmann-like Domain"/>
    <property type="match status" value="1"/>
</dbReference>
<accession>A0A1J4SCC8</accession>
<keyword evidence="2 4" id="KW-0862">Zinc</keyword>
<sequence length="345" mass="38211">MKAAVLHKIKDLRVEEVDTPEIGDDDVLVKVRAAGICGSDIPRVMIYGTYRFPLIPGHEFAGEIVKKGKNVRNLKGDEKVTVVPLIPCGNCKFCYTGEYAQCPNYDYIGSRSNGGFAQYTRVPVSNIIPLPENVDYESASFTEPVAVALHGIRRAGIQVGDTVAIFGVGPIGIILAQWARILGASKIFLVDIIEEKLKVARDYGFSECINAKNEDPVKKIKENTDGGVELSIESAGSPKAFVQSIEVPKAFGKVVFLGNIQGDVTFPEKVVSSILRRQLTIYGTWNSNFAPAFKDDWRLSLHFMGIGALKVTPLITHRFKIEQANEAFDLMWNKKEFFNKVMFVF</sequence>
<evidence type="ECO:0000313" key="6">
    <source>
        <dbReference type="EMBL" id="OIN95901.1"/>
    </source>
</evidence>
<keyword evidence="3" id="KW-0560">Oxidoreductase</keyword>
<dbReference type="STRING" id="1817893.AUJ66_07995"/>
<evidence type="ECO:0000256" key="2">
    <source>
        <dbReference type="ARBA" id="ARBA00022833"/>
    </source>
</evidence>
<protein>
    <recommendedName>
        <fullName evidence="5">Enoyl reductase (ER) domain-containing protein</fullName>
    </recommendedName>
</protein>
<dbReference type="InterPro" id="IPR011032">
    <property type="entry name" value="GroES-like_sf"/>
</dbReference>
<feature type="domain" description="Enoyl reductase (ER)" evidence="5">
    <location>
        <begin position="7"/>
        <end position="336"/>
    </location>
</feature>
<dbReference type="CDD" id="cd08236">
    <property type="entry name" value="sugar_DH"/>
    <property type="match status" value="1"/>
</dbReference>
<dbReference type="Gene3D" id="3.90.180.10">
    <property type="entry name" value="Medium-chain alcohol dehydrogenases, catalytic domain"/>
    <property type="match status" value="1"/>
</dbReference>
<dbReference type="InterPro" id="IPR050129">
    <property type="entry name" value="Zn_alcohol_dh"/>
</dbReference>
<gene>
    <name evidence="6" type="ORF">AUJ66_07995</name>
</gene>
<dbReference type="InterPro" id="IPR036291">
    <property type="entry name" value="NAD(P)-bd_dom_sf"/>
</dbReference>
<dbReference type="InterPro" id="IPR002328">
    <property type="entry name" value="ADH_Zn_CS"/>
</dbReference>
<dbReference type="Pfam" id="PF08240">
    <property type="entry name" value="ADH_N"/>
    <property type="match status" value="1"/>
</dbReference>
<dbReference type="Proteomes" id="UP000182278">
    <property type="component" value="Unassembled WGS sequence"/>
</dbReference>
<evidence type="ECO:0000313" key="7">
    <source>
        <dbReference type="Proteomes" id="UP000182278"/>
    </source>
</evidence>
<evidence type="ECO:0000256" key="3">
    <source>
        <dbReference type="ARBA" id="ARBA00023002"/>
    </source>
</evidence>